<dbReference type="Gene3D" id="3.40.50.1110">
    <property type="entry name" value="SGNH hydrolase"/>
    <property type="match status" value="1"/>
</dbReference>
<evidence type="ECO:0000256" key="5">
    <source>
        <dbReference type="SAM" id="Coils"/>
    </source>
</evidence>
<keyword evidence="8" id="KW-1185">Reference proteome</keyword>
<dbReference type="Proteomes" id="UP001163823">
    <property type="component" value="Chromosome 13"/>
</dbReference>
<accession>A0AAD7KSX8</accession>
<evidence type="ECO:0000256" key="2">
    <source>
        <dbReference type="ARBA" id="ARBA00022729"/>
    </source>
</evidence>
<evidence type="ECO:0000256" key="6">
    <source>
        <dbReference type="SAM" id="SignalP"/>
    </source>
</evidence>
<dbReference type="InterPro" id="IPR001087">
    <property type="entry name" value="GDSL"/>
</dbReference>
<evidence type="ECO:0000256" key="4">
    <source>
        <dbReference type="ARBA" id="ARBA00023180"/>
    </source>
</evidence>
<dbReference type="EMBL" id="JARAOO010000013">
    <property type="protein sequence ID" value="KAJ7945453.1"/>
    <property type="molecule type" value="Genomic_DNA"/>
</dbReference>
<sequence length="375" mass="41579">MFVITGRKGYCDCSIGMRKYVLTAILLLGSFLSPSRCHHIPAVYNFGDSNSDTGCDSSAFGRVPSPNGRTFFAEQLGFPFLSAYLDSLDSNFTHGVNFAASGSTAQPADGKLFEAGFNPLSLNIQVLQFEQLKERTEELYDQDRSSWIKRNLPRPKDFSQALYTLDCGQNDLHYALISMTMEKIQAYIPNVINQLALAIEKLYIEGARAFWIHNTGPIGCLPNILISYPPKFGHVDQNGCVQSYNEVAQEFNKQLKDKVSKLRNQLHDALLIFVDVYSAKYDLISTATEHGFVNPLGYCCGHLEDYLVGCGKTVIVNGTEVFGASCSDPSKYISWDGIHYTDAANKWVANRILDGSHSDPPIPITEASQKPNPDQ</sequence>
<keyword evidence="3" id="KW-0378">Hydrolase</keyword>
<dbReference type="KEGG" id="qsa:O6P43_030512"/>
<name>A0AAD7KSX8_QUISA</name>
<evidence type="ECO:0000313" key="7">
    <source>
        <dbReference type="EMBL" id="KAJ7945453.1"/>
    </source>
</evidence>
<gene>
    <name evidence="7" type="ORF">O6P43_030512</name>
</gene>
<dbReference type="CDD" id="cd01837">
    <property type="entry name" value="SGNH_plant_lipase_like"/>
    <property type="match status" value="1"/>
</dbReference>
<dbReference type="InterPro" id="IPR036514">
    <property type="entry name" value="SGNH_hydro_sf"/>
</dbReference>
<dbReference type="InterPro" id="IPR035669">
    <property type="entry name" value="SGNH_plant_lipase-like"/>
</dbReference>
<protein>
    <submittedName>
        <fullName evidence="7">GDSL esterase/lipase</fullName>
    </submittedName>
</protein>
<feature type="signal peptide" evidence="6">
    <location>
        <begin position="1"/>
        <end position="37"/>
    </location>
</feature>
<comment type="caution">
    <text evidence="7">The sequence shown here is derived from an EMBL/GenBank/DDBJ whole genome shotgun (WGS) entry which is preliminary data.</text>
</comment>
<dbReference type="GO" id="GO:0016788">
    <property type="term" value="F:hydrolase activity, acting on ester bonds"/>
    <property type="evidence" value="ECO:0007669"/>
    <property type="project" value="InterPro"/>
</dbReference>
<keyword evidence="2 6" id="KW-0732">Signal</keyword>
<dbReference type="SUPFAM" id="SSF52266">
    <property type="entry name" value="SGNH hydrolase"/>
    <property type="match status" value="1"/>
</dbReference>
<evidence type="ECO:0000256" key="1">
    <source>
        <dbReference type="ARBA" id="ARBA00008668"/>
    </source>
</evidence>
<dbReference type="AlphaFoldDB" id="A0AAD7KSX8"/>
<proteinExistence type="inferred from homology"/>
<reference evidence="7" key="1">
    <citation type="journal article" date="2023" name="Science">
        <title>Elucidation of the pathway for biosynthesis of saponin adjuvants from the soapbark tree.</title>
        <authorList>
            <person name="Reed J."/>
            <person name="Orme A."/>
            <person name="El-Demerdash A."/>
            <person name="Owen C."/>
            <person name="Martin L.B.B."/>
            <person name="Misra R.C."/>
            <person name="Kikuchi S."/>
            <person name="Rejzek M."/>
            <person name="Martin A.C."/>
            <person name="Harkess A."/>
            <person name="Leebens-Mack J."/>
            <person name="Louveau T."/>
            <person name="Stephenson M.J."/>
            <person name="Osbourn A."/>
        </authorList>
    </citation>
    <scope>NUCLEOTIDE SEQUENCE</scope>
    <source>
        <strain evidence="7">S10</strain>
    </source>
</reference>
<dbReference type="PANTHER" id="PTHR22835">
    <property type="entry name" value="ZINC FINGER FYVE DOMAIN CONTAINING PROTEIN"/>
    <property type="match status" value="1"/>
</dbReference>
<feature type="chain" id="PRO_5042125855" evidence="6">
    <location>
        <begin position="38"/>
        <end position="375"/>
    </location>
</feature>
<feature type="coiled-coil region" evidence="5">
    <location>
        <begin position="245"/>
        <end position="272"/>
    </location>
</feature>
<organism evidence="7 8">
    <name type="scientific">Quillaja saponaria</name>
    <name type="common">Soap bark tree</name>
    <dbReference type="NCBI Taxonomy" id="32244"/>
    <lineage>
        <taxon>Eukaryota</taxon>
        <taxon>Viridiplantae</taxon>
        <taxon>Streptophyta</taxon>
        <taxon>Embryophyta</taxon>
        <taxon>Tracheophyta</taxon>
        <taxon>Spermatophyta</taxon>
        <taxon>Magnoliopsida</taxon>
        <taxon>eudicotyledons</taxon>
        <taxon>Gunneridae</taxon>
        <taxon>Pentapetalae</taxon>
        <taxon>rosids</taxon>
        <taxon>fabids</taxon>
        <taxon>Fabales</taxon>
        <taxon>Quillajaceae</taxon>
        <taxon>Quillaja</taxon>
    </lineage>
</organism>
<keyword evidence="5" id="KW-0175">Coiled coil</keyword>
<keyword evidence="4" id="KW-0325">Glycoprotein</keyword>
<dbReference type="Pfam" id="PF00657">
    <property type="entry name" value="Lipase_GDSL"/>
    <property type="match status" value="1"/>
</dbReference>
<comment type="similarity">
    <text evidence="1">Belongs to the 'GDSL' lipolytic enzyme family.</text>
</comment>
<evidence type="ECO:0000313" key="8">
    <source>
        <dbReference type="Proteomes" id="UP001163823"/>
    </source>
</evidence>
<dbReference type="PANTHER" id="PTHR22835:SF514">
    <property type="entry name" value="GDSL-LIKE LIPASE_ACYLHYDROLASE SUPERFAMILY PROTEIN ISOFORM 1"/>
    <property type="match status" value="1"/>
</dbReference>
<evidence type="ECO:0000256" key="3">
    <source>
        <dbReference type="ARBA" id="ARBA00022801"/>
    </source>
</evidence>